<dbReference type="GO" id="GO:0003677">
    <property type="term" value="F:DNA binding"/>
    <property type="evidence" value="ECO:0007669"/>
    <property type="project" value="UniProtKB-KW"/>
</dbReference>
<dbReference type="InterPro" id="IPR036388">
    <property type="entry name" value="WH-like_DNA-bd_sf"/>
</dbReference>
<keyword evidence="2" id="KW-0238">DNA-binding</keyword>
<name>A0ABR7E4E6_9BACT</name>
<evidence type="ECO:0000313" key="2">
    <source>
        <dbReference type="EMBL" id="MBC5644211.1"/>
    </source>
</evidence>
<protein>
    <submittedName>
        <fullName evidence="2">DNA-binding response regulator</fullName>
    </submittedName>
</protein>
<organism evidence="2 3">
    <name type="scientific">Parabacteroides segnis</name>
    <dbReference type="NCBI Taxonomy" id="2763058"/>
    <lineage>
        <taxon>Bacteria</taxon>
        <taxon>Pseudomonadati</taxon>
        <taxon>Bacteroidota</taxon>
        <taxon>Bacteroidia</taxon>
        <taxon>Bacteroidales</taxon>
        <taxon>Tannerellaceae</taxon>
        <taxon>Parabacteroides</taxon>
    </lineage>
</organism>
<keyword evidence="1" id="KW-1133">Transmembrane helix</keyword>
<dbReference type="Gene3D" id="1.10.10.10">
    <property type="entry name" value="Winged helix-like DNA-binding domain superfamily/Winged helix DNA-binding domain"/>
    <property type="match status" value="1"/>
</dbReference>
<proteinExistence type="predicted"/>
<dbReference type="SUPFAM" id="SSF46894">
    <property type="entry name" value="C-terminal effector domain of the bipartite response regulators"/>
    <property type="match status" value="1"/>
</dbReference>
<dbReference type="RefSeq" id="WP_186960114.1">
    <property type="nucleotide sequence ID" value="NZ_JACOOI010000016.1"/>
</dbReference>
<feature type="transmembrane region" description="Helical" evidence="1">
    <location>
        <begin position="75"/>
        <end position="93"/>
    </location>
</feature>
<gene>
    <name evidence="2" type="ORF">H8S77_15110</name>
</gene>
<dbReference type="EMBL" id="JACOOI010000016">
    <property type="protein sequence ID" value="MBC5644211.1"/>
    <property type="molecule type" value="Genomic_DNA"/>
</dbReference>
<reference evidence="2 3" key="1">
    <citation type="submission" date="2020-08" db="EMBL/GenBank/DDBJ databases">
        <title>Genome public.</title>
        <authorList>
            <person name="Liu C."/>
            <person name="Sun Q."/>
        </authorList>
    </citation>
    <scope>NUCLEOTIDE SEQUENCE [LARGE SCALE GENOMIC DNA]</scope>
    <source>
        <strain evidence="2 3">BX2</strain>
    </source>
</reference>
<accession>A0ABR7E4E6</accession>
<evidence type="ECO:0000256" key="1">
    <source>
        <dbReference type="SAM" id="Phobius"/>
    </source>
</evidence>
<keyword evidence="1" id="KW-0472">Membrane</keyword>
<evidence type="ECO:0000313" key="3">
    <source>
        <dbReference type="Proteomes" id="UP000644010"/>
    </source>
</evidence>
<dbReference type="Proteomes" id="UP000644010">
    <property type="component" value="Unassembled WGS sequence"/>
</dbReference>
<dbReference type="InterPro" id="IPR016032">
    <property type="entry name" value="Sig_transdc_resp-reg_C-effctor"/>
</dbReference>
<keyword evidence="1" id="KW-0812">Transmembrane</keyword>
<keyword evidence="3" id="KW-1185">Reference proteome</keyword>
<sequence length="132" mass="14996">MERIFPELTAECERTAIMYCSGLEKKEIADIKCRATSTIVNQLRTAYEKLGIRNGRQLAIILAERLSGLHITFDFSSTTRTVIAGCLLVLLIVNHNMDMRRQRLRSSRSNNNIELICRAKTISRGRNILLTA</sequence>
<comment type="caution">
    <text evidence="2">The sequence shown here is derived from an EMBL/GenBank/DDBJ whole genome shotgun (WGS) entry which is preliminary data.</text>
</comment>